<feature type="compositionally biased region" description="Basic and acidic residues" evidence="1">
    <location>
        <begin position="308"/>
        <end position="326"/>
    </location>
</feature>
<keyword evidence="2" id="KW-0472">Membrane</keyword>
<dbReference type="InParanoid" id="F7A2C9"/>
<dbReference type="OMA" id="SYWNGAR"/>
<evidence type="ECO:0000256" key="1">
    <source>
        <dbReference type="SAM" id="MobiDB-lite"/>
    </source>
</evidence>
<feature type="compositionally biased region" description="Polar residues" evidence="1">
    <location>
        <begin position="285"/>
        <end position="305"/>
    </location>
</feature>
<evidence type="ECO:0000256" key="2">
    <source>
        <dbReference type="SAM" id="Phobius"/>
    </source>
</evidence>
<dbReference type="InterPro" id="IPR002123">
    <property type="entry name" value="Plipid/glycerol_acylTrfase"/>
</dbReference>
<accession>F7A2C9</accession>
<dbReference type="Pfam" id="PF01553">
    <property type="entry name" value="Acyltransferase"/>
    <property type="match status" value="1"/>
</dbReference>
<dbReference type="AlphaFoldDB" id="F7A2C9"/>
<keyword evidence="2" id="KW-0812">Transmembrane</keyword>
<dbReference type="FunCoup" id="F7A2C9">
    <property type="interactions" value="507"/>
</dbReference>
<reference evidence="5" key="3">
    <citation type="submission" date="2025-08" db="UniProtKB">
        <authorList>
            <consortium name="Ensembl"/>
        </authorList>
    </citation>
    <scope>IDENTIFICATION</scope>
</reference>
<dbReference type="Proteomes" id="UP000008144">
    <property type="component" value="Chromosome 1"/>
</dbReference>
<evidence type="ECO:0000313" key="6">
    <source>
        <dbReference type="Proteomes" id="UP000008144"/>
    </source>
</evidence>
<keyword evidence="3" id="KW-0732">Signal</keyword>
<dbReference type="SUPFAM" id="SSF69593">
    <property type="entry name" value="Glycerol-3-phosphate (1)-acyltransferase"/>
    <property type="match status" value="1"/>
</dbReference>
<dbReference type="STRING" id="7719.ENSCINP00000003851"/>
<dbReference type="GO" id="GO:0016020">
    <property type="term" value="C:membrane"/>
    <property type="evidence" value="ECO:0000318"/>
    <property type="project" value="GO_Central"/>
</dbReference>
<organism evidence="5 6">
    <name type="scientific">Ciona intestinalis</name>
    <name type="common">Transparent sea squirt</name>
    <name type="synonym">Ascidia intestinalis</name>
    <dbReference type="NCBI Taxonomy" id="7719"/>
    <lineage>
        <taxon>Eukaryota</taxon>
        <taxon>Metazoa</taxon>
        <taxon>Chordata</taxon>
        <taxon>Tunicata</taxon>
        <taxon>Ascidiacea</taxon>
        <taxon>Phlebobranchia</taxon>
        <taxon>Cionidae</taxon>
        <taxon>Ciona</taxon>
    </lineage>
</organism>
<dbReference type="GO" id="GO:0016746">
    <property type="term" value="F:acyltransferase activity"/>
    <property type="evidence" value="ECO:0007669"/>
    <property type="project" value="InterPro"/>
</dbReference>
<evidence type="ECO:0000256" key="3">
    <source>
        <dbReference type="SAM" id="SignalP"/>
    </source>
</evidence>
<dbReference type="Ensembl" id="ENSCINT00000003851.3">
    <property type="protein sequence ID" value="ENSCINP00000003851.3"/>
    <property type="gene ID" value="ENSCING00000001907.3"/>
</dbReference>
<feature type="region of interest" description="Disordered" evidence="1">
    <location>
        <begin position="285"/>
        <end position="326"/>
    </location>
</feature>
<reference evidence="6" key="1">
    <citation type="journal article" date="2002" name="Science">
        <title>The draft genome of Ciona intestinalis: insights into chordate and vertebrate origins.</title>
        <authorList>
            <person name="Dehal P."/>
            <person name="Satou Y."/>
            <person name="Campbell R.K."/>
            <person name="Chapman J."/>
            <person name="Degnan B."/>
            <person name="De Tomaso A."/>
            <person name="Davidson B."/>
            <person name="Di Gregorio A."/>
            <person name="Gelpke M."/>
            <person name="Goodstein D.M."/>
            <person name="Harafuji N."/>
            <person name="Hastings K.E."/>
            <person name="Ho I."/>
            <person name="Hotta K."/>
            <person name="Huang W."/>
            <person name="Kawashima T."/>
            <person name="Lemaire P."/>
            <person name="Martinez D."/>
            <person name="Meinertzhagen I.A."/>
            <person name="Necula S."/>
            <person name="Nonaka M."/>
            <person name="Putnam N."/>
            <person name="Rash S."/>
            <person name="Saiga H."/>
            <person name="Satake M."/>
            <person name="Terry A."/>
            <person name="Yamada L."/>
            <person name="Wang H.G."/>
            <person name="Awazu S."/>
            <person name="Azumi K."/>
            <person name="Boore J."/>
            <person name="Branno M."/>
            <person name="Chin-Bow S."/>
            <person name="DeSantis R."/>
            <person name="Doyle S."/>
            <person name="Francino P."/>
            <person name="Keys D.N."/>
            <person name="Haga S."/>
            <person name="Hayashi H."/>
            <person name="Hino K."/>
            <person name="Imai K.S."/>
            <person name="Inaba K."/>
            <person name="Kano S."/>
            <person name="Kobayashi K."/>
            <person name="Kobayashi M."/>
            <person name="Lee B.I."/>
            <person name="Makabe K.W."/>
            <person name="Manohar C."/>
            <person name="Matassi G."/>
            <person name="Medina M."/>
            <person name="Mochizuki Y."/>
            <person name="Mount S."/>
            <person name="Morishita T."/>
            <person name="Miura S."/>
            <person name="Nakayama A."/>
            <person name="Nishizaka S."/>
            <person name="Nomoto H."/>
            <person name="Ohta F."/>
            <person name="Oishi K."/>
            <person name="Rigoutsos I."/>
            <person name="Sano M."/>
            <person name="Sasaki A."/>
            <person name="Sasakura Y."/>
            <person name="Shoguchi E."/>
            <person name="Shin-i T."/>
            <person name="Spagnuolo A."/>
            <person name="Stainier D."/>
            <person name="Suzuki M.M."/>
            <person name="Tassy O."/>
            <person name="Takatori N."/>
            <person name="Tokuoka M."/>
            <person name="Yagi K."/>
            <person name="Yoshizaki F."/>
            <person name="Wada S."/>
            <person name="Zhang C."/>
            <person name="Hyatt P.D."/>
            <person name="Larimer F."/>
            <person name="Detter C."/>
            <person name="Doggett N."/>
            <person name="Glavina T."/>
            <person name="Hawkins T."/>
            <person name="Richardson P."/>
            <person name="Lucas S."/>
            <person name="Kohara Y."/>
            <person name="Levine M."/>
            <person name="Satoh N."/>
            <person name="Rokhsar D.S."/>
        </authorList>
    </citation>
    <scope>NUCLEOTIDE SEQUENCE [LARGE SCALE GENOMIC DNA]</scope>
</reference>
<proteinExistence type="predicted"/>
<evidence type="ECO:0000259" key="4">
    <source>
        <dbReference type="SMART" id="SM00563"/>
    </source>
</evidence>
<protein>
    <recommendedName>
        <fullName evidence="4">Phospholipid/glycerol acyltransferase domain-containing protein</fullName>
    </recommendedName>
</protein>
<dbReference type="EMBL" id="EAAA01000170">
    <property type="status" value="NOT_ANNOTATED_CDS"/>
    <property type="molecule type" value="Genomic_DNA"/>
</dbReference>
<dbReference type="SMART" id="SM00563">
    <property type="entry name" value="PlsC"/>
    <property type="match status" value="1"/>
</dbReference>
<keyword evidence="2" id="KW-1133">Transmembrane helix</keyword>
<feature type="domain" description="Phospholipid/glycerol acyltransferase" evidence="4">
    <location>
        <begin position="68"/>
        <end position="182"/>
    </location>
</feature>
<dbReference type="PANTHER" id="PTHR22753:SF14">
    <property type="entry name" value="MONOACYLGLYCEROL_DIACYLGLYCEROL O-ACYLTRANSFERASE"/>
    <property type="match status" value="1"/>
</dbReference>
<dbReference type="PANTHER" id="PTHR22753">
    <property type="entry name" value="TRANSMEMBRANE PROTEIN 68"/>
    <property type="match status" value="1"/>
</dbReference>
<reference evidence="5" key="2">
    <citation type="journal article" date="2008" name="Genome Biol.">
        <title>Improved genome assembly and evidence-based global gene model set for the chordate Ciona intestinalis: new insight into intron and operon populations.</title>
        <authorList>
            <person name="Satou Y."/>
            <person name="Mineta K."/>
            <person name="Ogasawara M."/>
            <person name="Sasakura Y."/>
            <person name="Shoguchi E."/>
            <person name="Ueno K."/>
            <person name="Yamada L."/>
            <person name="Matsumoto J."/>
            <person name="Wasserscheid J."/>
            <person name="Dewar K."/>
            <person name="Wiley G.B."/>
            <person name="Macmil S.L."/>
            <person name="Roe B.A."/>
            <person name="Zeller R.W."/>
            <person name="Hastings K.E."/>
            <person name="Lemaire P."/>
            <person name="Lindquist E."/>
            <person name="Endo T."/>
            <person name="Hotta K."/>
            <person name="Inaba K."/>
        </authorList>
    </citation>
    <scope>NUCLEOTIDE SEQUENCE [LARGE SCALE GENOMIC DNA]</scope>
    <source>
        <strain evidence="5">wild type</strain>
    </source>
</reference>
<dbReference type="HOGENOM" id="CLU_056812_1_0_1"/>
<reference evidence="5" key="4">
    <citation type="submission" date="2025-09" db="UniProtKB">
        <authorList>
            <consortium name="Ensembl"/>
        </authorList>
    </citation>
    <scope>IDENTIFICATION</scope>
</reference>
<dbReference type="CDD" id="cd07987">
    <property type="entry name" value="LPLAT_MGAT-like"/>
    <property type="match status" value="1"/>
</dbReference>
<feature type="transmembrane region" description="Helical" evidence="2">
    <location>
        <begin position="70"/>
        <end position="90"/>
    </location>
</feature>
<feature type="signal peptide" evidence="3">
    <location>
        <begin position="1"/>
        <end position="18"/>
    </location>
</feature>
<name>F7A2C9_CIOIN</name>
<sequence length="326" mass="37530">MLLVVYLYLSALLLFVYHRRHSIIDAFHHRDLWEGYRRTMAAFWGGHGWIWHGYEVVGMQNIPDTGPALIIYYHGAFPIDIYYLVAHIYMEKGRVMRNVMDNFAFKIPGLASLFRFWGSFPGPRSKVVDHLNEGEIVSIAPGGVREALFSENYSLVWQSRQGFAKAAIDAKVPIIPVFTENCRQAFDFIGTGKKIFRMLYERTRWPLMPMYGGFPVKMRTYIGAPIPYDPTLTPYELVSKVRKVLEHMIRTHQTPNKSVVMAIIDRFRQKQNYNSAMFNNQKNANESSNALHNGTKLSDSNTPTFIENHGDSSHSTHCCRIDNKSL</sequence>
<dbReference type="GeneTree" id="ENSGT00390000011782"/>
<feature type="chain" id="PRO_5003352826" description="Phospholipid/glycerol acyltransferase domain-containing protein" evidence="3">
    <location>
        <begin position="19"/>
        <end position="326"/>
    </location>
</feature>
<evidence type="ECO:0000313" key="5">
    <source>
        <dbReference type="Ensembl" id="ENSCINP00000003851.3"/>
    </source>
</evidence>
<keyword evidence="6" id="KW-1185">Reference proteome</keyword>